<comment type="caution">
    <text evidence="4">The sequence shown here is derived from an EMBL/GenBank/DDBJ whole genome shotgun (WGS) entry which is preliminary data.</text>
</comment>
<dbReference type="Pfam" id="PF00571">
    <property type="entry name" value="CBS"/>
    <property type="match status" value="2"/>
</dbReference>
<feature type="domain" description="CBS" evidence="3">
    <location>
        <begin position="72"/>
        <end position="128"/>
    </location>
</feature>
<dbReference type="InterPro" id="IPR051257">
    <property type="entry name" value="Diverse_CBS-Domain"/>
</dbReference>
<evidence type="ECO:0000313" key="4">
    <source>
        <dbReference type="EMBL" id="PTB22473.1"/>
    </source>
</evidence>
<dbReference type="RefSeq" id="WP_107148858.1">
    <property type="nucleotide sequence ID" value="NZ_PYUC01000001.1"/>
</dbReference>
<accession>A0A2T3Y127</accession>
<dbReference type="PANTHER" id="PTHR43080:SF2">
    <property type="entry name" value="CBS DOMAIN-CONTAINING PROTEIN"/>
    <property type="match status" value="1"/>
</dbReference>
<dbReference type="Proteomes" id="UP000240638">
    <property type="component" value="Unassembled WGS sequence"/>
</dbReference>
<reference evidence="4 5" key="1">
    <citation type="submission" date="2018-03" db="EMBL/GenBank/DDBJ databases">
        <title>Whole genome analyses suggest that Burkholderia sensu lato contains two further novel genera in the rhizoxinica-symbiotica group Mycetohabitans gen. nov., and Trinickia gen. nov.: implications for the evolution of diazotrophy and nodulation in the Burkholderiaceae.</title>
        <authorList>
            <person name="Estrada De Los Santos P."/>
            <person name="Palmer M."/>
            <person name="Chavez-Ramirez B."/>
            <person name="Steenkamp E.T."/>
            <person name="Hirsch A.M."/>
            <person name="Manyaka P."/>
            <person name="Maluk M."/>
            <person name="Lafos M."/>
            <person name="Crook M."/>
            <person name="Gross E."/>
            <person name="Simon M.F."/>
            <person name="Bueno Dos Reis Junior F."/>
            <person name="Poole P.S."/>
            <person name="Venter S.N."/>
            <person name="James E.K."/>
        </authorList>
    </citation>
    <scope>NUCLEOTIDE SEQUENCE [LARGE SCALE GENOMIC DNA]</scope>
    <source>
        <strain evidence="4 5">JPY-366</strain>
    </source>
</reference>
<name>A0A2T3Y127_9BURK</name>
<dbReference type="SMART" id="SM00116">
    <property type="entry name" value="CBS"/>
    <property type="match status" value="2"/>
</dbReference>
<evidence type="ECO:0000313" key="5">
    <source>
        <dbReference type="Proteomes" id="UP000240638"/>
    </source>
</evidence>
<dbReference type="Gene3D" id="3.10.580.10">
    <property type="entry name" value="CBS-domain"/>
    <property type="match status" value="1"/>
</dbReference>
<sequence>MTRVAEVMTRNATTLAPNETVREAARMMDEMNVGALPVCDGKRLIGMVTDRDIAVRAVSAGMDLDSPVDRIASKPIAWCFENDDVEAVQHKMADQQIRRVPVVDDKKQLVGIISLGDLATHQDGNMSSTLGSISSPSEPDR</sequence>
<evidence type="ECO:0000256" key="2">
    <source>
        <dbReference type="PROSITE-ProRule" id="PRU00703"/>
    </source>
</evidence>
<dbReference type="SUPFAM" id="SSF54631">
    <property type="entry name" value="CBS-domain pair"/>
    <property type="match status" value="1"/>
</dbReference>
<dbReference type="EMBL" id="PYUC01000001">
    <property type="protein sequence ID" value="PTB22473.1"/>
    <property type="molecule type" value="Genomic_DNA"/>
</dbReference>
<feature type="domain" description="CBS" evidence="3">
    <location>
        <begin position="8"/>
        <end position="64"/>
    </location>
</feature>
<gene>
    <name evidence="4" type="ORF">C9I57_01415</name>
</gene>
<organism evidence="4 5">
    <name type="scientific">Trinickia symbiotica</name>
    <dbReference type="NCBI Taxonomy" id="863227"/>
    <lineage>
        <taxon>Bacteria</taxon>
        <taxon>Pseudomonadati</taxon>
        <taxon>Pseudomonadota</taxon>
        <taxon>Betaproteobacteria</taxon>
        <taxon>Burkholderiales</taxon>
        <taxon>Burkholderiaceae</taxon>
        <taxon>Trinickia</taxon>
    </lineage>
</organism>
<keyword evidence="1 2" id="KW-0129">CBS domain</keyword>
<proteinExistence type="predicted"/>
<dbReference type="AlphaFoldDB" id="A0A2T3Y127"/>
<evidence type="ECO:0000259" key="3">
    <source>
        <dbReference type="PROSITE" id="PS51371"/>
    </source>
</evidence>
<evidence type="ECO:0000256" key="1">
    <source>
        <dbReference type="ARBA" id="ARBA00023122"/>
    </source>
</evidence>
<dbReference type="InterPro" id="IPR046342">
    <property type="entry name" value="CBS_dom_sf"/>
</dbReference>
<dbReference type="PANTHER" id="PTHR43080">
    <property type="entry name" value="CBS DOMAIN-CONTAINING PROTEIN CBSX3, MITOCHONDRIAL"/>
    <property type="match status" value="1"/>
</dbReference>
<dbReference type="CDD" id="cd04622">
    <property type="entry name" value="CBS_pair_HRP1_like"/>
    <property type="match status" value="1"/>
</dbReference>
<protein>
    <submittedName>
        <fullName evidence="4">CBS domain-containing protein</fullName>
    </submittedName>
</protein>
<dbReference type="PROSITE" id="PS51371">
    <property type="entry name" value="CBS"/>
    <property type="match status" value="2"/>
</dbReference>
<dbReference type="InterPro" id="IPR000644">
    <property type="entry name" value="CBS_dom"/>
</dbReference>